<evidence type="ECO:0000256" key="4">
    <source>
        <dbReference type="SAM" id="MobiDB-lite"/>
    </source>
</evidence>
<dbReference type="GO" id="GO:0005730">
    <property type="term" value="C:nucleolus"/>
    <property type="evidence" value="ECO:0007669"/>
    <property type="project" value="UniProtKB-SubCell"/>
</dbReference>
<dbReference type="SUPFAM" id="SSF54928">
    <property type="entry name" value="RNA-binding domain, RBD"/>
    <property type="match status" value="1"/>
</dbReference>
<name>A0AAD7KSZ9_QUISA</name>
<dbReference type="Pfam" id="PF00076">
    <property type="entry name" value="RRM_1"/>
    <property type="match status" value="1"/>
</dbReference>
<protein>
    <submittedName>
        <fullName evidence="6">MKI67 FHA domain-interacting nucleolar phosphoprotein</fullName>
    </submittedName>
</protein>
<evidence type="ECO:0000256" key="3">
    <source>
        <dbReference type="ARBA" id="ARBA00023242"/>
    </source>
</evidence>
<organism evidence="6 7">
    <name type="scientific">Quillaja saponaria</name>
    <name type="common">Soap bark tree</name>
    <dbReference type="NCBI Taxonomy" id="32244"/>
    <lineage>
        <taxon>Eukaryota</taxon>
        <taxon>Viridiplantae</taxon>
        <taxon>Streptophyta</taxon>
        <taxon>Embryophyta</taxon>
        <taxon>Tracheophyta</taxon>
        <taxon>Spermatophyta</taxon>
        <taxon>Magnoliopsida</taxon>
        <taxon>eudicotyledons</taxon>
        <taxon>Gunneridae</taxon>
        <taxon>Pentapetalae</taxon>
        <taxon>rosids</taxon>
        <taxon>fabids</taxon>
        <taxon>Fabales</taxon>
        <taxon>Quillajaceae</taxon>
        <taxon>Quillaja</taxon>
    </lineage>
</organism>
<proteinExistence type="predicted"/>
<keyword evidence="2" id="KW-0694">RNA-binding</keyword>
<feature type="domain" description="RRM" evidence="5">
    <location>
        <begin position="56"/>
        <end position="111"/>
    </location>
</feature>
<reference evidence="6" key="1">
    <citation type="journal article" date="2023" name="Science">
        <title>Elucidation of the pathway for biosynthesis of saponin adjuvants from the soapbark tree.</title>
        <authorList>
            <person name="Reed J."/>
            <person name="Orme A."/>
            <person name="El-Demerdash A."/>
            <person name="Owen C."/>
            <person name="Martin L.B.B."/>
            <person name="Misra R.C."/>
            <person name="Kikuchi S."/>
            <person name="Rejzek M."/>
            <person name="Martin A.C."/>
            <person name="Harkess A."/>
            <person name="Leebens-Mack J."/>
            <person name="Louveau T."/>
            <person name="Stephenson M.J."/>
            <person name="Osbourn A."/>
        </authorList>
    </citation>
    <scope>NUCLEOTIDE SEQUENCE</scope>
    <source>
        <strain evidence="6">S10</strain>
    </source>
</reference>
<feature type="region of interest" description="Disordered" evidence="4">
    <location>
        <begin position="1"/>
        <end position="36"/>
    </location>
</feature>
<sequence length="118" mass="13014">MGIKEKKALKKATSKRTGSSSKTEGADFLSLEGGPGHKLPVEKTWENTARVCYGGRIPHGFYEKEMEEFFKQFACLLSVVNGILLGFSSKTGNSKHFGFIEFESSEVAQVVADFMNII</sequence>
<dbReference type="EMBL" id="JARAOO010000013">
    <property type="protein sequence ID" value="KAJ7945167.1"/>
    <property type="molecule type" value="Genomic_DNA"/>
</dbReference>
<comment type="caution">
    <text evidence="6">The sequence shown here is derived from an EMBL/GenBank/DDBJ whole genome shotgun (WGS) entry which is preliminary data.</text>
</comment>
<evidence type="ECO:0000256" key="1">
    <source>
        <dbReference type="ARBA" id="ARBA00004604"/>
    </source>
</evidence>
<dbReference type="Gene3D" id="3.30.70.330">
    <property type="match status" value="1"/>
</dbReference>
<dbReference type="KEGG" id="qsa:O6P43_030273"/>
<evidence type="ECO:0000256" key="2">
    <source>
        <dbReference type="ARBA" id="ARBA00022884"/>
    </source>
</evidence>
<dbReference type="InterPro" id="IPR035979">
    <property type="entry name" value="RBD_domain_sf"/>
</dbReference>
<keyword evidence="7" id="KW-1185">Reference proteome</keyword>
<dbReference type="PANTHER" id="PTHR46754">
    <property type="entry name" value="MKI67 FHA DOMAIN-INTERACTING NUCLEOLAR PHOSPHOPROTEIN"/>
    <property type="match status" value="1"/>
</dbReference>
<dbReference type="InterPro" id="IPR012677">
    <property type="entry name" value="Nucleotide-bd_a/b_plait_sf"/>
</dbReference>
<evidence type="ECO:0000313" key="6">
    <source>
        <dbReference type="EMBL" id="KAJ7945167.1"/>
    </source>
</evidence>
<keyword evidence="3" id="KW-0539">Nucleus</keyword>
<evidence type="ECO:0000259" key="5">
    <source>
        <dbReference type="Pfam" id="PF00076"/>
    </source>
</evidence>
<dbReference type="GO" id="GO:0003723">
    <property type="term" value="F:RNA binding"/>
    <property type="evidence" value="ECO:0007669"/>
    <property type="project" value="UniProtKB-KW"/>
</dbReference>
<dbReference type="InterPro" id="IPR000504">
    <property type="entry name" value="RRM_dom"/>
</dbReference>
<gene>
    <name evidence="6" type="ORF">O6P43_030273</name>
</gene>
<dbReference type="Proteomes" id="UP001163823">
    <property type="component" value="Chromosome 13"/>
</dbReference>
<evidence type="ECO:0000313" key="7">
    <source>
        <dbReference type="Proteomes" id="UP001163823"/>
    </source>
</evidence>
<comment type="subcellular location">
    <subcellularLocation>
        <location evidence="1">Nucleus</location>
        <location evidence="1">Nucleolus</location>
    </subcellularLocation>
</comment>
<accession>A0AAD7KSZ9</accession>
<dbReference type="AlphaFoldDB" id="A0AAD7KSZ9"/>